<name>A0A8J4Q135_9ROSI</name>
<comment type="caution">
    <text evidence="1">The sequence shown here is derived from an EMBL/GenBank/DDBJ whole genome shotgun (WGS) entry which is preliminary data.</text>
</comment>
<accession>A0A8J4Q135</accession>
<evidence type="ECO:0000313" key="2">
    <source>
        <dbReference type="Proteomes" id="UP000737018"/>
    </source>
</evidence>
<keyword evidence="2" id="KW-1185">Reference proteome</keyword>
<feature type="non-terminal residue" evidence="1">
    <location>
        <position position="1"/>
    </location>
</feature>
<sequence>MSCRWLSKSGSY</sequence>
<protein>
    <submittedName>
        <fullName evidence="1">Uncharacterized protein</fullName>
    </submittedName>
</protein>
<dbReference type="Proteomes" id="UP000737018">
    <property type="component" value="Unassembled WGS sequence"/>
</dbReference>
<organism evidence="1 2">
    <name type="scientific">Castanea mollissima</name>
    <name type="common">Chinese chestnut</name>
    <dbReference type="NCBI Taxonomy" id="60419"/>
    <lineage>
        <taxon>Eukaryota</taxon>
        <taxon>Viridiplantae</taxon>
        <taxon>Streptophyta</taxon>
        <taxon>Embryophyta</taxon>
        <taxon>Tracheophyta</taxon>
        <taxon>Spermatophyta</taxon>
        <taxon>Magnoliopsida</taxon>
        <taxon>eudicotyledons</taxon>
        <taxon>Gunneridae</taxon>
        <taxon>Pentapetalae</taxon>
        <taxon>rosids</taxon>
        <taxon>fabids</taxon>
        <taxon>Fagales</taxon>
        <taxon>Fagaceae</taxon>
        <taxon>Castanea</taxon>
    </lineage>
</organism>
<proteinExistence type="predicted"/>
<reference evidence="1" key="1">
    <citation type="submission" date="2020-03" db="EMBL/GenBank/DDBJ databases">
        <title>Castanea mollissima Vanexum genome sequencing.</title>
        <authorList>
            <person name="Staton M."/>
        </authorList>
    </citation>
    <scope>NUCLEOTIDE SEQUENCE</scope>
    <source>
        <tissue evidence="1">Leaf</tissue>
    </source>
</reference>
<gene>
    <name evidence="1" type="ORF">CMV_030447</name>
</gene>
<dbReference type="EMBL" id="JRKL02013230">
    <property type="protein sequence ID" value="KAF3942945.1"/>
    <property type="molecule type" value="Genomic_DNA"/>
</dbReference>
<evidence type="ECO:0000313" key="1">
    <source>
        <dbReference type="EMBL" id="KAF3942945.1"/>
    </source>
</evidence>